<dbReference type="PANTHER" id="PTHR47094">
    <property type="entry name" value="ELFLESS, ISOFORM B"/>
    <property type="match status" value="1"/>
</dbReference>
<protein>
    <recommendedName>
        <fullName evidence="6">RING-type domain-containing protein</fullName>
    </recommendedName>
</protein>
<dbReference type="InterPro" id="IPR013083">
    <property type="entry name" value="Znf_RING/FYVE/PHD"/>
</dbReference>
<feature type="region of interest" description="Disordered" evidence="5">
    <location>
        <begin position="1"/>
        <end position="37"/>
    </location>
</feature>
<dbReference type="EMBL" id="EF082866">
    <property type="protein sequence ID" value="ABK22217.1"/>
    <property type="molecule type" value="mRNA"/>
</dbReference>
<dbReference type="OMA" id="ICMSTME"/>
<dbReference type="AlphaFoldDB" id="A9NNK6"/>
<sequence length="203" mass="22601">MNRSRSKRNQILELRLGQSEPEKEATLASNRNRGTNAPIVVEDDDDVVVSSPRSFALARSSVSQRSSRIPTVNEEDLELRLGLTVTGRTSADHNPRRRHSRVPPNKTIVLCDDAGEADQSCSKKRKTGQQLSSDVQSDESKEVKLTCAICMSTMEEETSTVCGHIFCKKCITNAIHLWKRCPTCRKKLTISSIHRIYISSSTG</sequence>
<evidence type="ECO:0000256" key="4">
    <source>
        <dbReference type="PROSITE-ProRule" id="PRU00175"/>
    </source>
</evidence>
<proteinExistence type="evidence at transcript level"/>
<dbReference type="InterPro" id="IPR001841">
    <property type="entry name" value="Znf_RING"/>
</dbReference>
<dbReference type="GO" id="GO:0061630">
    <property type="term" value="F:ubiquitin protein ligase activity"/>
    <property type="evidence" value="ECO:0007669"/>
    <property type="project" value="InterPro"/>
</dbReference>
<keyword evidence="2 4" id="KW-0863">Zinc-finger</keyword>
<dbReference type="InterPro" id="IPR017907">
    <property type="entry name" value="Znf_RING_CS"/>
</dbReference>
<dbReference type="SMART" id="SM00184">
    <property type="entry name" value="RING"/>
    <property type="match status" value="1"/>
</dbReference>
<evidence type="ECO:0000259" key="6">
    <source>
        <dbReference type="PROSITE" id="PS50089"/>
    </source>
</evidence>
<evidence type="ECO:0000313" key="7">
    <source>
        <dbReference type="EMBL" id="ABK22217.1"/>
    </source>
</evidence>
<accession>A9NNK6</accession>
<keyword evidence="1" id="KW-0479">Metal-binding</keyword>
<reference evidence="7" key="1">
    <citation type="journal article" date="2008" name="BMC Genomics">
        <title>A conifer genomics resource of 200,000 spruce (Picea spp.) ESTs and 6,464 high-quality, sequence-finished full-length cDNAs for Sitka spruce (Picea sitchensis).</title>
        <authorList>
            <person name="Ralph S.G."/>
            <person name="Chun H.J."/>
            <person name="Kolosova N."/>
            <person name="Cooper D."/>
            <person name="Oddy C."/>
            <person name="Ritland C.E."/>
            <person name="Kirkpatrick R."/>
            <person name="Moore R."/>
            <person name="Barber S."/>
            <person name="Holt R.A."/>
            <person name="Jones S.J."/>
            <person name="Marra M.A."/>
            <person name="Douglas C.J."/>
            <person name="Ritland K."/>
            <person name="Bohlmann J."/>
        </authorList>
    </citation>
    <scope>NUCLEOTIDE SEQUENCE</scope>
    <source>
        <tissue evidence="7">Green portion of the leader tissue</tissue>
    </source>
</reference>
<dbReference type="GO" id="GO:0033768">
    <property type="term" value="C:SUMO-targeted ubiquitin ligase complex"/>
    <property type="evidence" value="ECO:0007669"/>
    <property type="project" value="TreeGrafter"/>
</dbReference>
<dbReference type="Pfam" id="PF13923">
    <property type="entry name" value="zf-C3HC4_2"/>
    <property type="match status" value="1"/>
</dbReference>
<dbReference type="GO" id="GO:0140082">
    <property type="term" value="F:SUMO-ubiquitin ligase activity"/>
    <property type="evidence" value="ECO:0007669"/>
    <property type="project" value="TreeGrafter"/>
</dbReference>
<dbReference type="GO" id="GO:0008270">
    <property type="term" value="F:zinc ion binding"/>
    <property type="evidence" value="ECO:0007669"/>
    <property type="project" value="UniProtKB-KW"/>
</dbReference>
<dbReference type="Gene3D" id="3.30.40.10">
    <property type="entry name" value="Zinc/RING finger domain, C3HC4 (zinc finger)"/>
    <property type="match status" value="1"/>
</dbReference>
<dbReference type="PANTHER" id="PTHR47094:SF1">
    <property type="entry name" value="RING-TYPE E3 UBIQUITIN TRANSFERASE"/>
    <property type="match status" value="1"/>
</dbReference>
<dbReference type="PROSITE" id="PS00518">
    <property type="entry name" value="ZF_RING_1"/>
    <property type="match status" value="1"/>
</dbReference>
<dbReference type="SUPFAM" id="SSF57850">
    <property type="entry name" value="RING/U-box"/>
    <property type="match status" value="1"/>
</dbReference>
<keyword evidence="3" id="KW-0862">Zinc</keyword>
<evidence type="ECO:0000256" key="3">
    <source>
        <dbReference type="ARBA" id="ARBA00022833"/>
    </source>
</evidence>
<evidence type="ECO:0000256" key="5">
    <source>
        <dbReference type="SAM" id="MobiDB-lite"/>
    </source>
</evidence>
<dbReference type="GO" id="GO:0032183">
    <property type="term" value="F:SUMO binding"/>
    <property type="evidence" value="ECO:0007669"/>
    <property type="project" value="TreeGrafter"/>
</dbReference>
<evidence type="ECO:0000256" key="1">
    <source>
        <dbReference type="ARBA" id="ARBA00022723"/>
    </source>
</evidence>
<name>A9NNK6_PICSI</name>
<feature type="domain" description="RING-type" evidence="6">
    <location>
        <begin position="147"/>
        <end position="185"/>
    </location>
</feature>
<evidence type="ECO:0000256" key="2">
    <source>
        <dbReference type="ARBA" id="ARBA00022771"/>
    </source>
</evidence>
<dbReference type="GO" id="GO:0006511">
    <property type="term" value="P:ubiquitin-dependent protein catabolic process"/>
    <property type="evidence" value="ECO:0007669"/>
    <property type="project" value="TreeGrafter"/>
</dbReference>
<dbReference type="PROSITE" id="PS50089">
    <property type="entry name" value="ZF_RING_2"/>
    <property type="match status" value="1"/>
</dbReference>
<dbReference type="InterPro" id="IPR049627">
    <property type="entry name" value="SLX8"/>
</dbReference>
<organism evidence="7">
    <name type="scientific">Picea sitchensis</name>
    <name type="common">Sitka spruce</name>
    <name type="synonym">Pinus sitchensis</name>
    <dbReference type="NCBI Taxonomy" id="3332"/>
    <lineage>
        <taxon>Eukaryota</taxon>
        <taxon>Viridiplantae</taxon>
        <taxon>Streptophyta</taxon>
        <taxon>Embryophyta</taxon>
        <taxon>Tracheophyta</taxon>
        <taxon>Spermatophyta</taxon>
        <taxon>Pinopsida</taxon>
        <taxon>Pinidae</taxon>
        <taxon>Conifers I</taxon>
        <taxon>Pinales</taxon>
        <taxon>Pinaceae</taxon>
        <taxon>Picea</taxon>
    </lineage>
</organism>